<dbReference type="AlphaFoldDB" id="A0A0E8C516"/>
<dbReference type="Pfam" id="PF03458">
    <property type="entry name" value="Gly_transporter"/>
    <property type="match status" value="2"/>
</dbReference>
<feature type="domain" description="Glycine transporter" evidence="7">
    <location>
        <begin position="98"/>
        <end position="171"/>
    </location>
</feature>
<dbReference type="InterPro" id="IPR005115">
    <property type="entry name" value="Gly_transporter"/>
</dbReference>
<gene>
    <name evidence="8" type="primary">yicG</name>
    <name evidence="8" type="ORF">NCTC10911_00711</name>
</gene>
<dbReference type="Proteomes" id="UP000255014">
    <property type="component" value="Unassembled WGS sequence"/>
</dbReference>
<comment type="subcellular location">
    <subcellularLocation>
        <location evidence="1">Cell membrane</location>
        <topology evidence="1">Multi-pass membrane protein</topology>
    </subcellularLocation>
</comment>
<dbReference type="RefSeq" id="WP_010929766.1">
    <property type="nucleotide sequence ID" value="NZ_AP024746.1"/>
</dbReference>
<evidence type="ECO:0000256" key="6">
    <source>
        <dbReference type="ARBA" id="ARBA00023136"/>
    </source>
</evidence>
<feature type="domain" description="Glycine transporter" evidence="7">
    <location>
        <begin position="12"/>
        <end position="84"/>
    </location>
</feature>
<keyword evidence="4" id="KW-0812">Transmembrane</keyword>
<dbReference type="PANTHER" id="PTHR30506">
    <property type="entry name" value="INNER MEMBRANE PROTEIN"/>
    <property type="match status" value="1"/>
</dbReference>
<dbReference type="GO" id="GO:0005886">
    <property type="term" value="C:plasma membrane"/>
    <property type="evidence" value="ECO:0007669"/>
    <property type="project" value="UniProtKB-SubCell"/>
</dbReference>
<evidence type="ECO:0000313" key="8">
    <source>
        <dbReference type="EMBL" id="SUV63707.1"/>
    </source>
</evidence>
<keyword evidence="3" id="KW-1003">Cell membrane</keyword>
<dbReference type="OMA" id="MPKFDYQ"/>
<keyword evidence="5" id="KW-1133">Transmembrane helix</keyword>
<protein>
    <submittedName>
        <fullName evidence="8">Predicted membrane protein</fullName>
    </submittedName>
</protein>
<proteinExistence type="inferred from homology"/>
<evidence type="ECO:0000256" key="5">
    <source>
        <dbReference type="ARBA" id="ARBA00022989"/>
    </source>
</evidence>
<evidence type="ECO:0000256" key="1">
    <source>
        <dbReference type="ARBA" id="ARBA00004651"/>
    </source>
</evidence>
<comment type="similarity">
    <text evidence="2">Belongs to the UPF0126 family.</text>
</comment>
<name>A0A0E8C516_BORPT</name>
<evidence type="ECO:0000256" key="4">
    <source>
        <dbReference type="ARBA" id="ARBA00022692"/>
    </source>
</evidence>
<sequence>MPPDPSVLLLYTLYLVAIVAEAMTAALAAGRRDMDWVGVCVIACVTALGGGSLRDVLLGHYPLSWVAHPEYLWMTAGAALLTALGARALRRLRSLFLLLDAIGLVAFTIIGCQVAQQMEMPLTIVLVSGMITGCAGGVLRDVLCNDIPLLFRSELYASVSAVTGGLYLAMYGQGVSASVSVPVALAVGLAFRLLALRFNWQMPKFVYRGDWH</sequence>
<accession>A0A0E8C516</accession>
<keyword evidence="6" id="KW-0472">Membrane</keyword>
<evidence type="ECO:0000259" key="7">
    <source>
        <dbReference type="Pfam" id="PF03458"/>
    </source>
</evidence>
<evidence type="ECO:0000256" key="3">
    <source>
        <dbReference type="ARBA" id="ARBA00022475"/>
    </source>
</evidence>
<dbReference type="EMBL" id="UFTT01000002">
    <property type="protein sequence ID" value="SUV63707.1"/>
    <property type="molecule type" value="Genomic_DNA"/>
</dbReference>
<evidence type="ECO:0000256" key="2">
    <source>
        <dbReference type="ARBA" id="ARBA00008193"/>
    </source>
</evidence>
<dbReference type="PANTHER" id="PTHR30506:SF3">
    <property type="entry name" value="UPF0126 INNER MEMBRANE PROTEIN YADS-RELATED"/>
    <property type="match status" value="1"/>
</dbReference>
<evidence type="ECO:0000313" key="9">
    <source>
        <dbReference type="Proteomes" id="UP000255014"/>
    </source>
</evidence>
<organism evidence="8 9">
    <name type="scientific">Bordetella pertussis</name>
    <dbReference type="NCBI Taxonomy" id="520"/>
    <lineage>
        <taxon>Bacteria</taxon>
        <taxon>Pseudomonadati</taxon>
        <taxon>Pseudomonadota</taxon>
        <taxon>Betaproteobacteria</taxon>
        <taxon>Burkholderiales</taxon>
        <taxon>Alcaligenaceae</taxon>
        <taxon>Bordetella</taxon>
    </lineage>
</organism>
<dbReference type="GeneID" id="69603380"/>
<reference evidence="8 9" key="1">
    <citation type="submission" date="2018-06" db="EMBL/GenBank/DDBJ databases">
        <authorList>
            <consortium name="Pathogen Informatics"/>
            <person name="Doyle S."/>
        </authorList>
    </citation>
    <scope>NUCLEOTIDE SEQUENCE [LARGE SCALE GENOMIC DNA]</scope>
    <source>
        <strain evidence="8 9">NCTC10911</strain>
    </source>
</reference>